<reference evidence="1 2" key="1">
    <citation type="submission" date="2024-04" db="EMBL/GenBank/DDBJ databases">
        <authorList>
            <person name="Fracassetti M."/>
        </authorList>
    </citation>
    <scope>NUCLEOTIDE SEQUENCE [LARGE SCALE GENOMIC DNA]</scope>
</reference>
<dbReference type="PANTHER" id="PTHR34676">
    <property type="entry name" value="DUF4219 DOMAIN-CONTAINING PROTEIN-RELATED"/>
    <property type="match status" value="1"/>
</dbReference>
<proteinExistence type="predicted"/>
<dbReference type="EMBL" id="OZ034817">
    <property type="protein sequence ID" value="CAL1383653.1"/>
    <property type="molecule type" value="Genomic_DNA"/>
</dbReference>
<dbReference type="Pfam" id="PF14223">
    <property type="entry name" value="Retrotran_gag_2"/>
    <property type="match status" value="1"/>
</dbReference>
<dbReference type="AlphaFoldDB" id="A0AAV2ED88"/>
<evidence type="ECO:0000313" key="1">
    <source>
        <dbReference type="EMBL" id="CAL1383653.1"/>
    </source>
</evidence>
<accession>A0AAV2ED88</accession>
<gene>
    <name evidence="1" type="ORF">LTRI10_LOCUS24915</name>
</gene>
<dbReference type="Proteomes" id="UP001497516">
    <property type="component" value="Chromosome 4"/>
</dbReference>
<dbReference type="PANTHER" id="PTHR34676:SF28">
    <property type="entry name" value="ZINC FINGER, CCHC-TYPE, RIBONUCLEASE H-LIKE DOMAIN, GAG-PRE-INTEGRASE DOMAIN PROTEIN-RELATED"/>
    <property type="match status" value="1"/>
</dbReference>
<protein>
    <recommendedName>
        <fullName evidence="3">DUF4219 domain-containing protein</fullName>
    </recommendedName>
</protein>
<keyword evidence="2" id="KW-1185">Reference proteome</keyword>
<sequence>MASSSFGQATLNHPPIFIGSNYTAWKKRMKQFMWGVDEELWLIVQNGPIQMDIEDQQTWSAAQKKSAQLNQRAMHVLQSTMNPDEADQVENCETAKEIWAALETTYEGTSNIKESRIDLLMHECESFNMLDGEGIHEMYSRFTVLVNKLKGLGRSSQNKDLNRKILRSLPKEWLPKRNAIEEAKNLSTLPINELIGSLLNHEHVLKQVGQEDEKRKKNLAFKSRVIDYDSDNESDFDKEFALVSKKFHRMLKYKNDQKRLSNESKPNYYDHNKSGYQDRLLQQQTGLFETGQQDKESQACYKYGKFGHIRA</sequence>
<evidence type="ECO:0000313" key="2">
    <source>
        <dbReference type="Proteomes" id="UP001497516"/>
    </source>
</evidence>
<organism evidence="1 2">
    <name type="scientific">Linum trigynum</name>
    <dbReference type="NCBI Taxonomy" id="586398"/>
    <lineage>
        <taxon>Eukaryota</taxon>
        <taxon>Viridiplantae</taxon>
        <taxon>Streptophyta</taxon>
        <taxon>Embryophyta</taxon>
        <taxon>Tracheophyta</taxon>
        <taxon>Spermatophyta</taxon>
        <taxon>Magnoliopsida</taxon>
        <taxon>eudicotyledons</taxon>
        <taxon>Gunneridae</taxon>
        <taxon>Pentapetalae</taxon>
        <taxon>rosids</taxon>
        <taxon>fabids</taxon>
        <taxon>Malpighiales</taxon>
        <taxon>Linaceae</taxon>
        <taxon>Linum</taxon>
    </lineage>
</organism>
<name>A0AAV2ED88_9ROSI</name>
<evidence type="ECO:0008006" key="3">
    <source>
        <dbReference type="Google" id="ProtNLM"/>
    </source>
</evidence>